<keyword evidence="2" id="KW-0560">Oxidoreductase</keyword>
<proteinExistence type="predicted"/>
<keyword evidence="1" id="KW-0500">Molybdenum</keyword>
<dbReference type="PANTHER" id="PTHR11908:SF132">
    <property type="entry name" value="ALDEHYDE OXIDASE 1-RELATED"/>
    <property type="match status" value="1"/>
</dbReference>
<dbReference type="SMART" id="SM01008">
    <property type="entry name" value="Ald_Xan_dh_C"/>
    <property type="match status" value="1"/>
</dbReference>
<dbReference type="Pfam" id="PF01315">
    <property type="entry name" value="Ald_Xan_dh_C"/>
    <property type="match status" value="1"/>
</dbReference>
<evidence type="ECO:0000256" key="2">
    <source>
        <dbReference type="ARBA" id="ARBA00023002"/>
    </source>
</evidence>
<reference evidence="4 5" key="1">
    <citation type="submission" date="2017-04" db="EMBL/GenBank/DDBJ databases">
        <title>Novel microbial lineages endemic to geothermal iron-oxide mats fill important gaps in the evolutionary history of Archaea.</title>
        <authorList>
            <person name="Jay Z.J."/>
            <person name="Beam J.P."/>
            <person name="Dlakic M."/>
            <person name="Rusch D.B."/>
            <person name="Kozubal M.A."/>
            <person name="Inskeep W.P."/>
        </authorList>
    </citation>
    <scope>NUCLEOTIDE SEQUENCE [LARGE SCALE GENOMIC DNA]</scope>
    <source>
        <strain evidence="4">BE_D</strain>
    </source>
</reference>
<dbReference type="InterPro" id="IPR036856">
    <property type="entry name" value="Ald_Oxase/Xan_DH_a/b_sf"/>
</dbReference>
<sequence>MSFERLITGKGFFLDDLKLPDTLYLHVIRSAYARARVERVKGGINASEFNASLTSVGEGAFTGKSFVAMHAFASERVNFFGEPVAAVLGRTPYEAADLAESVEVDYEPLKPVLTIEDALSSEPIHSGTNSNVLSSYELGNRFKLDSPIVLEDTLTNERVLPNPLETRGIVAYYDGSRLNIWIPTQSVYSIKQGLCASLSLPPEMVRVIQLDTGGAFGTKSALYPEYVIAAYATLKTKKPVKWVERRSEHLSATFPGRGSKARIKLYAQRSGKVQGVEAEIYTDAGAYFVGLNAFAPSFIGFQITGVYSIRNVHVKALAVYTNKTPLGPYRGAGRPEAAFFIERMMDKLADELALDDDKVRLLNLSHESFTSPTGLKLEPATRFFEGALETLGYSKKAGLSFFVLFPAVQPGESAKIVVKGGRIRVWLGGNSHGQAHEVFVKSILSKELEVPESVIEVERGDTDALSRGVGSWGSRSALVGGAALIEAARKLKEKAKEGVGETLTSGRYTPQNLLKGEFEVEVFKELKEQFNSFGANLVELEVDETGFVRIKKCASYYDVGKALNPWMVESQIIGGCAQAIAQVLYERALYSQDGALLVSSIADAGVPTVEDLPQNYVIHLVENPSPLPHGAKGVGESATIGVPPALVRALEKALKARFTKTPISWEDVYRAQQKLVASQV</sequence>
<evidence type="ECO:0000256" key="1">
    <source>
        <dbReference type="ARBA" id="ARBA00022505"/>
    </source>
</evidence>
<evidence type="ECO:0000259" key="3">
    <source>
        <dbReference type="SMART" id="SM01008"/>
    </source>
</evidence>
<dbReference type="Gene3D" id="3.90.1170.50">
    <property type="entry name" value="Aldehyde oxidase/xanthine dehydrogenase, a/b hammerhead"/>
    <property type="match status" value="1"/>
</dbReference>
<evidence type="ECO:0000313" key="5">
    <source>
        <dbReference type="Proteomes" id="UP000240569"/>
    </source>
</evidence>
<dbReference type="Gene3D" id="3.30.365.10">
    <property type="entry name" value="Aldehyde oxidase/xanthine dehydrogenase, molybdopterin binding domain"/>
    <property type="match status" value="5"/>
</dbReference>
<organism evidence="4 5">
    <name type="scientific">Candidatus Marsarchaeota G1 archaeon BE_D</name>
    <dbReference type="NCBI Taxonomy" id="1978156"/>
    <lineage>
        <taxon>Archaea</taxon>
        <taxon>Candidatus Marsarchaeota</taxon>
        <taxon>Candidatus Marsarchaeota group 1</taxon>
    </lineage>
</organism>
<dbReference type="SUPFAM" id="SSF56003">
    <property type="entry name" value="Molybdenum cofactor-binding domain"/>
    <property type="match status" value="1"/>
</dbReference>
<comment type="caution">
    <text evidence="4">The sequence shown here is derived from an EMBL/GenBank/DDBJ whole genome shotgun (WGS) entry which is preliminary data.</text>
</comment>
<dbReference type="EMBL" id="NEXD01000120">
    <property type="protein sequence ID" value="PSN83014.1"/>
    <property type="molecule type" value="Genomic_DNA"/>
</dbReference>
<dbReference type="GO" id="GO:0016491">
    <property type="term" value="F:oxidoreductase activity"/>
    <property type="evidence" value="ECO:0007669"/>
    <property type="project" value="UniProtKB-KW"/>
</dbReference>
<dbReference type="PANTHER" id="PTHR11908">
    <property type="entry name" value="XANTHINE DEHYDROGENASE"/>
    <property type="match status" value="1"/>
</dbReference>
<dbReference type="GO" id="GO:0005506">
    <property type="term" value="F:iron ion binding"/>
    <property type="evidence" value="ECO:0007669"/>
    <property type="project" value="InterPro"/>
</dbReference>
<dbReference type="AlphaFoldDB" id="A0A2R6A9D5"/>
<evidence type="ECO:0000313" key="4">
    <source>
        <dbReference type="EMBL" id="PSN83014.1"/>
    </source>
</evidence>
<gene>
    <name evidence="4" type="ORF">B9Q02_10995</name>
</gene>
<dbReference type="SUPFAM" id="SSF54665">
    <property type="entry name" value="CO dehydrogenase molybdoprotein N-domain-like"/>
    <property type="match status" value="1"/>
</dbReference>
<dbReference type="InterPro" id="IPR046867">
    <property type="entry name" value="AldOxase/xan_DH_MoCoBD2"/>
</dbReference>
<name>A0A2R6A9D5_9ARCH</name>
<feature type="domain" description="Aldehyde oxidase/xanthine dehydrogenase a/b hammerhead" evidence="3">
    <location>
        <begin position="8"/>
        <end position="110"/>
    </location>
</feature>
<dbReference type="Proteomes" id="UP000240569">
    <property type="component" value="Unassembled WGS sequence"/>
</dbReference>
<protein>
    <recommendedName>
        <fullName evidence="3">Aldehyde oxidase/xanthine dehydrogenase a/b hammerhead domain-containing protein</fullName>
    </recommendedName>
</protein>
<dbReference type="Pfam" id="PF20256">
    <property type="entry name" value="MoCoBD_2"/>
    <property type="match status" value="1"/>
</dbReference>
<dbReference type="InterPro" id="IPR008274">
    <property type="entry name" value="AldOxase/xan_DH_MoCoBD1"/>
</dbReference>
<dbReference type="InterPro" id="IPR016208">
    <property type="entry name" value="Ald_Oxase/xanthine_DH-like"/>
</dbReference>
<dbReference type="InterPro" id="IPR037165">
    <property type="entry name" value="AldOxase/xan_DH_Mopterin-bd_sf"/>
</dbReference>
<accession>A0A2R6A9D5</accession>
<dbReference type="Pfam" id="PF02738">
    <property type="entry name" value="MoCoBD_1"/>
    <property type="match status" value="1"/>
</dbReference>
<dbReference type="InterPro" id="IPR000674">
    <property type="entry name" value="Ald_Oxase/Xan_DH_a/b"/>
</dbReference>